<dbReference type="RefSeq" id="WP_184840245.1">
    <property type="nucleotide sequence ID" value="NZ_JACHMN010000002.1"/>
</dbReference>
<dbReference type="InterPro" id="IPR016195">
    <property type="entry name" value="Pol/histidinol_Pase-like"/>
</dbReference>
<accession>A0A841BWM8</accession>
<proteinExistence type="predicted"/>
<feature type="chain" id="PRO_5032521434" evidence="1">
    <location>
        <begin position="30"/>
        <end position="591"/>
    </location>
</feature>
<organism evidence="2 3">
    <name type="scientific">Allocatelliglobosispora scoriae</name>
    <dbReference type="NCBI Taxonomy" id="643052"/>
    <lineage>
        <taxon>Bacteria</taxon>
        <taxon>Bacillati</taxon>
        <taxon>Actinomycetota</taxon>
        <taxon>Actinomycetes</taxon>
        <taxon>Micromonosporales</taxon>
        <taxon>Micromonosporaceae</taxon>
        <taxon>Allocatelliglobosispora</taxon>
    </lineage>
</organism>
<dbReference type="Gene3D" id="3.20.20.140">
    <property type="entry name" value="Metal-dependent hydrolases"/>
    <property type="match status" value="1"/>
</dbReference>
<name>A0A841BWM8_9ACTN</name>
<keyword evidence="3" id="KW-1185">Reference proteome</keyword>
<evidence type="ECO:0000313" key="2">
    <source>
        <dbReference type="EMBL" id="MBB5871888.1"/>
    </source>
</evidence>
<feature type="signal peptide" evidence="1">
    <location>
        <begin position="1"/>
        <end position="29"/>
    </location>
</feature>
<comment type="caution">
    <text evidence="2">The sequence shown here is derived from an EMBL/GenBank/DDBJ whole genome shotgun (WGS) entry which is preliminary data.</text>
</comment>
<dbReference type="EMBL" id="JACHMN010000002">
    <property type="protein sequence ID" value="MBB5871888.1"/>
    <property type="molecule type" value="Genomic_DNA"/>
</dbReference>
<keyword evidence="1" id="KW-0732">Signal</keyword>
<gene>
    <name evidence="2" type="ORF">F4553_005267</name>
</gene>
<reference evidence="2 3" key="1">
    <citation type="submission" date="2020-08" db="EMBL/GenBank/DDBJ databases">
        <title>Sequencing the genomes of 1000 actinobacteria strains.</title>
        <authorList>
            <person name="Klenk H.-P."/>
        </authorList>
    </citation>
    <scope>NUCLEOTIDE SEQUENCE [LARGE SCALE GENOMIC DNA]</scope>
    <source>
        <strain evidence="2 3">DSM 45362</strain>
    </source>
</reference>
<protein>
    <submittedName>
        <fullName evidence="2">Uncharacterized protein</fullName>
    </submittedName>
</protein>
<dbReference type="SUPFAM" id="SSF89550">
    <property type="entry name" value="PHP domain-like"/>
    <property type="match status" value="1"/>
</dbReference>
<evidence type="ECO:0000313" key="3">
    <source>
        <dbReference type="Proteomes" id="UP000587527"/>
    </source>
</evidence>
<sequence>MRRKWQRTLLAAGLLIAAVGGVPAPSAAAAGPVQITPGVPSQTVTVDNQVFFDQTFDIVVGADGLRVAGDAEGTAQVAVDDEIEVDIVRPDGTPAIFIRNYEFQPPSDPLDLSEYVQPGTNHLRVILRDTFGVVYGSTPLWFVGSVVAPPSPAELAGWTAGDVHVHSAGDTSLRDNLLCRNEHLIPADQPASPTQQQACARYLLTKVSAAAKANGLDWVILAEHGPWLGIYAPRRPTKQQIRDYSATEGASEWNTIADLATSEGKASQVRMLIGEELGTIGVTGHYSAYYSNGYVPNGPLDVNEIGYVRAVAAHDGWGGVNHPMTASSWNCWSCFAISPSMRAMEIYTAASSPSKALLDRWNRLLFEGQRVAAVGGGDVHTVKRPGLDGLSTAGRQEIGNVDKLGTDKRARTYTYTGGLQPLDSYTSRTINDPVRDALYNGQSIASNGPKIALALDGHEPSNTSLPFAADGHQLQISWDTASRFGAPTAVRIMVSEHNDPTYRQSDTCRFNQRQWVQFCSRTRTITPSTADQQAGSTRIDLTSATYPALATQHPARRAAFAPAAFVRVEVTFANGYSATSSPFYIDGTNAA</sequence>
<dbReference type="AlphaFoldDB" id="A0A841BWM8"/>
<dbReference type="Proteomes" id="UP000587527">
    <property type="component" value="Unassembled WGS sequence"/>
</dbReference>
<evidence type="ECO:0000256" key="1">
    <source>
        <dbReference type="SAM" id="SignalP"/>
    </source>
</evidence>